<keyword evidence="2" id="KW-1185">Reference proteome</keyword>
<reference evidence="1 2" key="1">
    <citation type="submission" date="2017-03" db="EMBL/GenBank/DDBJ databases">
        <title>An alternative strategy for trypanosome survival in the mammalian bloodstream revealed through genome and transcriptome analysis of the ubiquitous bovine parasite Trypanosoma (Megatrypanum) theileri.</title>
        <authorList>
            <person name="Kelly S."/>
            <person name="Ivens A."/>
            <person name="Mott A."/>
            <person name="O'Neill E."/>
            <person name="Emms D."/>
            <person name="Macleod O."/>
            <person name="Voorheis P."/>
            <person name="Matthews J."/>
            <person name="Matthews K."/>
            <person name="Carrington M."/>
        </authorList>
    </citation>
    <scope>NUCLEOTIDE SEQUENCE [LARGE SCALE GENOMIC DNA]</scope>
    <source>
        <strain evidence="1">Edinburgh</strain>
    </source>
</reference>
<proteinExistence type="predicted"/>
<dbReference type="VEuPathDB" id="TriTrypDB:TM35_000332280"/>
<protein>
    <submittedName>
        <fullName evidence="1">Uncharacterized protein</fullName>
    </submittedName>
</protein>
<name>A0A1X0NMH1_9TRYP</name>
<accession>A0A1X0NMH1</accession>
<organism evidence="1 2">
    <name type="scientific">Trypanosoma theileri</name>
    <dbReference type="NCBI Taxonomy" id="67003"/>
    <lineage>
        <taxon>Eukaryota</taxon>
        <taxon>Discoba</taxon>
        <taxon>Euglenozoa</taxon>
        <taxon>Kinetoplastea</taxon>
        <taxon>Metakinetoplastina</taxon>
        <taxon>Trypanosomatida</taxon>
        <taxon>Trypanosomatidae</taxon>
        <taxon>Trypanosoma</taxon>
    </lineage>
</organism>
<dbReference type="AlphaFoldDB" id="A0A1X0NMH1"/>
<dbReference type="EMBL" id="NBCO01000033">
    <property type="protein sequence ID" value="ORC85771.1"/>
    <property type="molecule type" value="Genomic_DNA"/>
</dbReference>
<dbReference type="Proteomes" id="UP000192257">
    <property type="component" value="Unassembled WGS sequence"/>
</dbReference>
<gene>
    <name evidence="1" type="ORF">TM35_000332280</name>
</gene>
<sequence length="116" mass="13697">MFLLRFRVKKKKALTIILVINLLLLLKVCWFYPWPLATACREKVWIYDSSAVLRRYSSGYDFLTGAMRYRYQRGRGGSLNPTPWQDNVPDLHIGTLGLLKRLFWHLVRGVKKNKIK</sequence>
<comment type="caution">
    <text evidence="1">The sequence shown here is derived from an EMBL/GenBank/DDBJ whole genome shotgun (WGS) entry which is preliminary data.</text>
</comment>
<evidence type="ECO:0000313" key="1">
    <source>
        <dbReference type="EMBL" id="ORC85771.1"/>
    </source>
</evidence>
<dbReference type="GeneID" id="39988764"/>
<evidence type="ECO:0000313" key="2">
    <source>
        <dbReference type="Proteomes" id="UP000192257"/>
    </source>
</evidence>
<dbReference type="RefSeq" id="XP_028879837.1">
    <property type="nucleotide sequence ID" value="XM_029028984.1"/>
</dbReference>